<evidence type="ECO:0000313" key="1">
    <source>
        <dbReference type="EMBL" id="KAJ4952516.1"/>
    </source>
</evidence>
<accession>A0A9Q0JUQ1</accession>
<evidence type="ECO:0000313" key="2">
    <source>
        <dbReference type="Proteomes" id="UP001141806"/>
    </source>
</evidence>
<dbReference type="Proteomes" id="UP001141806">
    <property type="component" value="Unassembled WGS sequence"/>
</dbReference>
<gene>
    <name evidence="1" type="ORF">NE237_029348</name>
</gene>
<dbReference type="AlphaFoldDB" id="A0A9Q0JUQ1"/>
<dbReference type="EMBL" id="JAMYWD010000012">
    <property type="protein sequence ID" value="KAJ4952516.1"/>
    <property type="molecule type" value="Genomic_DNA"/>
</dbReference>
<keyword evidence="2" id="KW-1185">Reference proteome</keyword>
<name>A0A9Q0JUQ1_9MAGN</name>
<organism evidence="1 2">
    <name type="scientific">Protea cynaroides</name>
    <dbReference type="NCBI Taxonomy" id="273540"/>
    <lineage>
        <taxon>Eukaryota</taxon>
        <taxon>Viridiplantae</taxon>
        <taxon>Streptophyta</taxon>
        <taxon>Embryophyta</taxon>
        <taxon>Tracheophyta</taxon>
        <taxon>Spermatophyta</taxon>
        <taxon>Magnoliopsida</taxon>
        <taxon>Proteales</taxon>
        <taxon>Proteaceae</taxon>
        <taxon>Protea</taxon>
    </lineage>
</organism>
<proteinExistence type="predicted"/>
<reference evidence="1" key="1">
    <citation type="journal article" date="2023" name="Plant J.">
        <title>The genome of the king protea, Protea cynaroides.</title>
        <authorList>
            <person name="Chang J."/>
            <person name="Duong T.A."/>
            <person name="Schoeman C."/>
            <person name="Ma X."/>
            <person name="Roodt D."/>
            <person name="Barker N."/>
            <person name="Li Z."/>
            <person name="Van de Peer Y."/>
            <person name="Mizrachi E."/>
        </authorList>
    </citation>
    <scope>NUCLEOTIDE SEQUENCE</scope>
    <source>
        <tissue evidence="1">Young leaves</tissue>
    </source>
</reference>
<comment type="caution">
    <text evidence="1">The sequence shown here is derived from an EMBL/GenBank/DDBJ whole genome shotgun (WGS) entry which is preliminary data.</text>
</comment>
<sequence>MCGSEETTTGVEPRLKAMSWVAPRFLAMEARVLWANPRLKLNKLPNTGRPLGPGMEAWPFWFLPCFQACPPAVKTQNLLVFICWFSVDDNGKGGFSEFF</sequence>
<protein>
    <submittedName>
        <fullName evidence="1">Uncharacterized protein</fullName>
    </submittedName>
</protein>